<dbReference type="EMBL" id="BGZK01000132">
    <property type="protein sequence ID" value="GBP21808.1"/>
    <property type="molecule type" value="Genomic_DNA"/>
</dbReference>
<dbReference type="Proteomes" id="UP000299102">
    <property type="component" value="Unassembled WGS sequence"/>
</dbReference>
<proteinExistence type="predicted"/>
<protein>
    <submittedName>
        <fullName evidence="1">Uncharacterized protein</fullName>
    </submittedName>
</protein>
<evidence type="ECO:0000313" key="2">
    <source>
        <dbReference type="Proteomes" id="UP000299102"/>
    </source>
</evidence>
<organism evidence="1 2">
    <name type="scientific">Eumeta variegata</name>
    <name type="common">Bagworm moth</name>
    <name type="synonym">Eumeta japonica</name>
    <dbReference type="NCBI Taxonomy" id="151549"/>
    <lineage>
        <taxon>Eukaryota</taxon>
        <taxon>Metazoa</taxon>
        <taxon>Ecdysozoa</taxon>
        <taxon>Arthropoda</taxon>
        <taxon>Hexapoda</taxon>
        <taxon>Insecta</taxon>
        <taxon>Pterygota</taxon>
        <taxon>Neoptera</taxon>
        <taxon>Endopterygota</taxon>
        <taxon>Lepidoptera</taxon>
        <taxon>Glossata</taxon>
        <taxon>Ditrysia</taxon>
        <taxon>Tineoidea</taxon>
        <taxon>Psychidae</taxon>
        <taxon>Oiketicinae</taxon>
        <taxon>Eumeta</taxon>
    </lineage>
</organism>
<name>A0A4C1U698_EUMVA</name>
<evidence type="ECO:0000313" key="1">
    <source>
        <dbReference type="EMBL" id="GBP21808.1"/>
    </source>
</evidence>
<sequence length="98" mass="11255">MAIRQRMEWDSKIFHDYINIGGNINTDDLRKYKDTLDRTLRSSLDQWFPKGGPQNPGVPWKGHKVSVKNILTRAVSNVVRAHQPVCKRAREGQGVRAE</sequence>
<keyword evidence="2" id="KW-1185">Reference proteome</keyword>
<dbReference type="AlphaFoldDB" id="A0A4C1U698"/>
<reference evidence="1 2" key="1">
    <citation type="journal article" date="2019" name="Commun. Biol.">
        <title>The bagworm genome reveals a unique fibroin gene that provides high tensile strength.</title>
        <authorList>
            <person name="Kono N."/>
            <person name="Nakamura H."/>
            <person name="Ohtoshi R."/>
            <person name="Tomita M."/>
            <person name="Numata K."/>
            <person name="Arakawa K."/>
        </authorList>
    </citation>
    <scope>NUCLEOTIDE SEQUENCE [LARGE SCALE GENOMIC DNA]</scope>
</reference>
<gene>
    <name evidence="1" type="ORF">EVAR_10987_1</name>
</gene>
<accession>A0A4C1U698</accession>
<comment type="caution">
    <text evidence="1">The sequence shown here is derived from an EMBL/GenBank/DDBJ whole genome shotgun (WGS) entry which is preliminary data.</text>
</comment>